<name>A0A382A325_9ZZZZ</name>
<dbReference type="AlphaFoldDB" id="A0A382A325"/>
<dbReference type="EMBL" id="UINC01023720">
    <property type="protein sequence ID" value="SVA95948.1"/>
    <property type="molecule type" value="Genomic_DNA"/>
</dbReference>
<evidence type="ECO:0000313" key="1">
    <source>
        <dbReference type="EMBL" id="SVA95948.1"/>
    </source>
</evidence>
<accession>A0A382A325</accession>
<reference evidence="1" key="1">
    <citation type="submission" date="2018-05" db="EMBL/GenBank/DDBJ databases">
        <authorList>
            <person name="Lanie J.A."/>
            <person name="Ng W.-L."/>
            <person name="Kazmierczak K.M."/>
            <person name="Andrzejewski T.M."/>
            <person name="Davidsen T.M."/>
            <person name="Wayne K.J."/>
            <person name="Tettelin H."/>
            <person name="Glass J.I."/>
            <person name="Rusch D."/>
            <person name="Podicherti R."/>
            <person name="Tsui H.-C.T."/>
            <person name="Winkler M.E."/>
        </authorList>
    </citation>
    <scope>NUCLEOTIDE SEQUENCE</scope>
</reference>
<gene>
    <name evidence="1" type="ORF">METZ01_LOCUS148802</name>
</gene>
<feature type="non-terminal residue" evidence="1">
    <location>
        <position position="96"/>
    </location>
</feature>
<proteinExistence type="predicted"/>
<protein>
    <submittedName>
        <fullName evidence="1">Uncharacterized protein</fullName>
    </submittedName>
</protein>
<organism evidence="1">
    <name type="scientific">marine metagenome</name>
    <dbReference type="NCBI Taxonomy" id="408172"/>
    <lineage>
        <taxon>unclassified sequences</taxon>
        <taxon>metagenomes</taxon>
        <taxon>ecological metagenomes</taxon>
    </lineage>
</organism>
<sequence>MEPTLVPDKDCSGVIGGEAAADDCGYCTGGTTTLIFNQYMGCDSTCQGIQYDCESICGGSAKNDCNGECGGAAFIDYFCEVIDSTELINLDSRDLT</sequence>